<feature type="domain" description="Dermonecrotic toxin N-terminal" evidence="1">
    <location>
        <begin position="399"/>
        <end position="608"/>
    </location>
</feature>
<dbReference type="AlphaFoldDB" id="A0A0A6DK73"/>
<reference evidence="2 3" key="1">
    <citation type="submission" date="2014-10" db="EMBL/GenBank/DDBJ databases">
        <title>Draft genome sequence of Pseudomonas chlororaphis EA105.</title>
        <authorList>
            <person name="McCully L.M."/>
            <person name="Bitzer A.S."/>
            <person name="Spence C."/>
            <person name="Bais H."/>
            <person name="Silby M.W."/>
        </authorList>
    </citation>
    <scope>NUCLEOTIDE SEQUENCE [LARGE SCALE GENOMIC DNA]</scope>
    <source>
        <strain evidence="2 3">EA105</strain>
    </source>
</reference>
<dbReference type="PATRIC" id="fig|587753.9.peg.209"/>
<proteinExistence type="predicted"/>
<comment type="caution">
    <text evidence="2">The sequence shown here is derived from an EMBL/GenBank/DDBJ whole genome shotgun (WGS) entry which is preliminary data.</text>
</comment>
<evidence type="ECO:0000313" key="3">
    <source>
        <dbReference type="Proteomes" id="UP000030564"/>
    </source>
</evidence>
<evidence type="ECO:0000259" key="1">
    <source>
        <dbReference type="Pfam" id="PF20178"/>
    </source>
</evidence>
<dbReference type="EMBL" id="JSFK01000001">
    <property type="protein sequence ID" value="KHA74889.1"/>
    <property type="molecule type" value="Genomic_DNA"/>
</dbReference>
<protein>
    <recommendedName>
        <fullName evidence="1">Dermonecrotic toxin N-terminal domain-containing protein</fullName>
    </recommendedName>
</protein>
<dbReference type="InterPro" id="IPR046673">
    <property type="entry name" value="ToxA_N"/>
</dbReference>
<sequence length="1154" mass="128911">MVKLFKSLMRGSLGAQVTWAEEWGKASQAKADLFKIIDAMPSVLDILRNMLESELKRLGKAVDIDKVYVNTDPAFPANEKRPSGSLWDVTVHCLNNNVSPAYIVGGDGVFFLPDTFSEQFKVNVLNTLIVEDLIAAVAAGLEKTLRTEIAKFWAAPAKTIRPDTAPLSNKQAFIEAYAVVTSAELSLSVMANNFDARLGERFAHLLDADAGRAVFEVKLQPAQDYLLSLQPCFVLDNAERPEAEMQLGNGSTSYLMHTPKNGFEFFEKNTELHSKLQQRLSLGSDQIRYLKGTQSPHAFCVETHLKGQLESVSSLLGGREKLERPLTSVLQESQGLHVLRYGINTRFYLLWAALKRTEWPLWLHAAGRDIQQRYKELEESRDEYQAAYSTVFDAHFSFKDYVVRTFAEWADRTLGEHLDPETISVHSSYTLQIAGRTIEQEETRTLTEFIVFGLHDNGYKASLTIIGAPDGSRFTKAALEQWLESRNLRLEFAGGLASTPSVDYQEAYRNYLFSQMEFAVFVARHSGKLDSTDANIISRAMANDPSVTIQGLRISAQVPALKDVLIISAREYVPSLMLVKTPRGEFELLKFSDVYAANRWLETALSADREYAALLIHPDYLHEAGKLLGSDPAQLNYRYTLDGRPVDFGLNLKAPLADYVNIAYRAEVALHKAIAPVGYRALGVEGRKRYSRLTTELKALTTVDARDNGFPTFEQFTYDSVKAQIEDILRTRGSKVSVNPDQIIVQTEEFRKSVTDVLLEGLAFEAVHPAYATKFSPKYYLVNGHPDVEKLDIRDLSSLSKTFRPGDKYAAMLKAQYQNKAHPDYAFKRAVHGRRIRSEMYCNAFADFTNGRLSTESFSAIQRIIDNLKESGGNQSIVDNASEGSVGLYKFNIGALGLTAAGDRTVGGVYIFRLKMSSGLLDLLYTPDAPDRVSFRPIAEFISSIRFRYGPFRTYYSQRILLVDQKVINDYFDKLVATVDTKPVIRTQQRSLLPDLFTFHDERVRRVLSDIDERTTGLNEIIAGLVYDNLLKAANIVSLLLPPVGTVVVAVQLMKSIYDASQSDKRGDYRAALGHVQEALTGLLTLGKAAAAGNPVKEITQAQRSFLSLFEDARTVAELVTYYTGQEESKEMLVGFFKTLMEGVGSGLSKTTVH</sequence>
<accession>A0A0A6DK73</accession>
<dbReference type="OrthoDB" id="6992712at2"/>
<gene>
    <name evidence="2" type="ORF">NZ35_01040</name>
</gene>
<dbReference type="Pfam" id="PF20178">
    <property type="entry name" value="ToxA_N"/>
    <property type="match status" value="1"/>
</dbReference>
<dbReference type="Proteomes" id="UP000030564">
    <property type="component" value="Unassembled WGS sequence"/>
</dbReference>
<organism evidence="2 3">
    <name type="scientific">Pseudomonas chlororaphis</name>
    <dbReference type="NCBI Taxonomy" id="587753"/>
    <lineage>
        <taxon>Bacteria</taxon>
        <taxon>Pseudomonadati</taxon>
        <taxon>Pseudomonadota</taxon>
        <taxon>Gammaproteobacteria</taxon>
        <taxon>Pseudomonadales</taxon>
        <taxon>Pseudomonadaceae</taxon>
        <taxon>Pseudomonas</taxon>
    </lineage>
</organism>
<evidence type="ECO:0000313" key="2">
    <source>
        <dbReference type="EMBL" id="KHA74889.1"/>
    </source>
</evidence>
<name>A0A0A6DK73_9PSED</name>